<dbReference type="InterPro" id="IPR011009">
    <property type="entry name" value="Kinase-like_dom_sf"/>
</dbReference>
<evidence type="ECO:0000313" key="3">
    <source>
        <dbReference type="Proteomes" id="UP000037773"/>
    </source>
</evidence>
<proteinExistence type="predicted"/>
<name>A0A0M8QF31_9ACTN</name>
<protein>
    <recommendedName>
        <fullName evidence="1">Aminoglycoside phosphotransferase domain-containing protein</fullName>
    </recommendedName>
</protein>
<keyword evidence="3" id="KW-1185">Reference proteome</keyword>
<dbReference type="AlphaFoldDB" id="A0A0M8QF31"/>
<dbReference type="InterPro" id="IPR002575">
    <property type="entry name" value="Aminoglycoside_PTrfase"/>
</dbReference>
<dbReference type="Gene3D" id="3.90.1200.10">
    <property type="match status" value="1"/>
</dbReference>
<sequence>MMRNDDLGPLLRTAPWMPEDGRRAERFECVDHADLGATARLLVVAAVGGPASGRRYFVPVRSAPAGHGAEEAHGSVEFDSAVLDAVCAGRRLPTARGGRVLFRGAGLTARSVHRLPFERGWSSNVLSLVENDGTAYVHKTYRRLDETVREPELLRLMNGTGRTPDWAGDYTYVDPADGAHRPLGVFYRYAPGDGIDLPLRHSMRSLWPKVTGGRAPGSLDDVVRAHLRPLADNLRDAGRFLAGFHRDLAGRLGRGPVPPYPAREMLARATARTDALAPADIDLPEAPRTAAFTALRQETAALRSAFDAAPAGFPSGPCHGDLHLSHLLCRPRDDGGWSMNVIDMSTPALGPDEAGWAAQSPVQDLVAVQRALEYFTADEAAFESARRLGVDSMETMRGALDGAGDLPPGQRSVLRPVFHAADVWRAHVLRLLLGRTVDDPLRRLLYLDRLLHELAYNTDHARPYHAAIDLRHALALGARTPAPTLPART</sequence>
<reference evidence="2 3" key="1">
    <citation type="submission" date="2015-07" db="EMBL/GenBank/DDBJ databases">
        <authorList>
            <person name="Noorani M."/>
        </authorList>
    </citation>
    <scope>NUCLEOTIDE SEQUENCE [LARGE SCALE GENOMIC DNA]</scope>
    <source>
        <strain evidence="2 3">NRRL B-24567</strain>
    </source>
</reference>
<dbReference type="Pfam" id="PF01636">
    <property type="entry name" value="APH"/>
    <property type="match status" value="1"/>
</dbReference>
<feature type="domain" description="Aminoglycoside phosphotransferase" evidence="1">
    <location>
        <begin position="221"/>
        <end position="337"/>
    </location>
</feature>
<evidence type="ECO:0000259" key="1">
    <source>
        <dbReference type="Pfam" id="PF01636"/>
    </source>
</evidence>
<dbReference type="Proteomes" id="UP000037773">
    <property type="component" value="Unassembled WGS sequence"/>
</dbReference>
<dbReference type="SUPFAM" id="SSF56112">
    <property type="entry name" value="Protein kinase-like (PK-like)"/>
    <property type="match status" value="1"/>
</dbReference>
<gene>
    <name evidence="2" type="ORF">ADK41_27635</name>
</gene>
<organism evidence="2 3">
    <name type="scientific">Streptomyces caelestis</name>
    <dbReference type="NCBI Taxonomy" id="36816"/>
    <lineage>
        <taxon>Bacteria</taxon>
        <taxon>Bacillati</taxon>
        <taxon>Actinomycetota</taxon>
        <taxon>Actinomycetes</taxon>
        <taxon>Kitasatosporales</taxon>
        <taxon>Streptomycetaceae</taxon>
        <taxon>Streptomyces</taxon>
    </lineage>
</organism>
<accession>A0A0M8QF31</accession>
<comment type="caution">
    <text evidence="2">The sequence shown here is derived from an EMBL/GenBank/DDBJ whole genome shotgun (WGS) entry which is preliminary data.</text>
</comment>
<dbReference type="EMBL" id="LGCN01000222">
    <property type="protein sequence ID" value="KOT33644.1"/>
    <property type="molecule type" value="Genomic_DNA"/>
</dbReference>
<evidence type="ECO:0000313" key="2">
    <source>
        <dbReference type="EMBL" id="KOT33644.1"/>
    </source>
</evidence>
<dbReference type="PATRIC" id="fig|36816.3.peg.5985"/>